<keyword evidence="7" id="KW-1185">Reference proteome</keyword>
<keyword evidence="1" id="KW-0597">Phosphoprotein</keyword>
<evidence type="ECO:0000256" key="3">
    <source>
        <dbReference type="SAM" id="Phobius"/>
    </source>
</evidence>
<feature type="compositionally biased region" description="Basic residues" evidence="2">
    <location>
        <begin position="44"/>
        <end position="56"/>
    </location>
</feature>
<organism evidence="6 8">
    <name type="scientific">Actinotignum urinale</name>
    <dbReference type="NCBI Taxonomy" id="190146"/>
    <lineage>
        <taxon>Bacteria</taxon>
        <taxon>Bacillati</taxon>
        <taxon>Actinomycetota</taxon>
        <taxon>Actinomycetes</taxon>
        <taxon>Actinomycetales</taxon>
        <taxon>Actinomycetaceae</taxon>
        <taxon>Actinotignum</taxon>
    </lineage>
</organism>
<sequence>MVLTLTLLRFGFLALLWFFVIIVVKTVRKDSEGMEIRTRDGQRISKRVARRQARAKKREEASAPELSSSPVVSPPQPSPTPLLVVTAGPLTGTALPLGNQDIQIGRAPNNSLILDDSYASSHHARIFNSNGAWWLEDLGSTNGTLLNGNPVRSPLRLQPGAPITIGQTVMEFQP</sequence>
<keyword evidence="3" id="KW-0812">Transmembrane</keyword>
<evidence type="ECO:0000256" key="2">
    <source>
        <dbReference type="SAM" id="MobiDB-lite"/>
    </source>
</evidence>
<evidence type="ECO:0000256" key="1">
    <source>
        <dbReference type="ARBA" id="ARBA00022553"/>
    </source>
</evidence>
<evidence type="ECO:0000313" key="8">
    <source>
        <dbReference type="Proteomes" id="UP001281731"/>
    </source>
</evidence>
<reference evidence="6 7" key="1">
    <citation type="submission" date="2023-10" db="EMBL/GenBank/DDBJ databases">
        <title>Whole Genome based description of the genera Actinobaculum and Actinotignum reveals a complex phylogenetic relationship within the species included in the genus Actinotignum.</title>
        <authorList>
            <person name="Jensen C.S."/>
            <person name="Dargis R."/>
            <person name="Kemp M."/>
            <person name="Christensen J.J."/>
        </authorList>
    </citation>
    <scope>NUCLEOTIDE SEQUENCE</scope>
    <source>
        <strain evidence="6">SLA_B511</strain>
        <strain evidence="5 7">SLA_B974</strain>
    </source>
</reference>
<dbReference type="AlphaFoldDB" id="A0AAW9HXL0"/>
<dbReference type="RefSeq" id="WP_022866112.1">
    <property type="nucleotide sequence ID" value="NZ_CAMYCL010000021.1"/>
</dbReference>
<evidence type="ECO:0000259" key="4">
    <source>
        <dbReference type="PROSITE" id="PS50006"/>
    </source>
</evidence>
<dbReference type="Gene3D" id="2.60.200.20">
    <property type="match status" value="1"/>
</dbReference>
<dbReference type="PANTHER" id="PTHR23308">
    <property type="entry name" value="NUCLEAR INHIBITOR OF PROTEIN PHOSPHATASE-1"/>
    <property type="match status" value="1"/>
</dbReference>
<protein>
    <submittedName>
        <fullName evidence="6">FHA domain-containing protein</fullName>
    </submittedName>
</protein>
<keyword evidence="3" id="KW-1133">Transmembrane helix</keyword>
<dbReference type="Proteomes" id="UP001275049">
    <property type="component" value="Unassembled WGS sequence"/>
</dbReference>
<name>A0AAW9HXL0_9ACTO</name>
<dbReference type="InterPro" id="IPR050923">
    <property type="entry name" value="Cell_Proc_Reg/RNA_Proc"/>
</dbReference>
<dbReference type="Pfam" id="PF00498">
    <property type="entry name" value="FHA"/>
    <property type="match status" value="1"/>
</dbReference>
<gene>
    <name evidence="6" type="ORF">R6G80_05450</name>
    <name evidence="5" type="ORF">R6G86_02935</name>
</gene>
<accession>A0AAW9HXL0</accession>
<dbReference type="InterPro" id="IPR008984">
    <property type="entry name" value="SMAD_FHA_dom_sf"/>
</dbReference>
<dbReference type="PROSITE" id="PS50006">
    <property type="entry name" value="FHA_DOMAIN"/>
    <property type="match status" value="1"/>
</dbReference>
<evidence type="ECO:0000313" key="7">
    <source>
        <dbReference type="Proteomes" id="UP001275049"/>
    </source>
</evidence>
<dbReference type="EMBL" id="JAWNGA010000003">
    <property type="protein sequence ID" value="MDY5132701.1"/>
    <property type="molecule type" value="Genomic_DNA"/>
</dbReference>
<evidence type="ECO:0000313" key="6">
    <source>
        <dbReference type="EMBL" id="MDY5155170.1"/>
    </source>
</evidence>
<dbReference type="SMART" id="SM00240">
    <property type="entry name" value="FHA"/>
    <property type="match status" value="1"/>
</dbReference>
<dbReference type="SUPFAM" id="SSF49879">
    <property type="entry name" value="SMAD/FHA domain"/>
    <property type="match status" value="1"/>
</dbReference>
<feature type="transmembrane region" description="Helical" evidence="3">
    <location>
        <begin position="6"/>
        <end position="27"/>
    </location>
</feature>
<comment type="caution">
    <text evidence="6">The sequence shown here is derived from an EMBL/GenBank/DDBJ whole genome shotgun (WGS) entry which is preliminary data.</text>
</comment>
<feature type="region of interest" description="Disordered" evidence="2">
    <location>
        <begin position="39"/>
        <end position="85"/>
    </location>
</feature>
<keyword evidence="3" id="KW-0472">Membrane</keyword>
<evidence type="ECO:0000313" key="5">
    <source>
        <dbReference type="EMBL" id="MDY5132701.1"/>
    </source>
</evidence>
<dbReference type="EMBL" id="JAWNGC010000005">
    <property type="protein sequence ID" value="MDY5155170.1"/>
    <property type="molecule type" value="Genomic_DNA"/>
</dbReference>
<proteinExistence type="predicted"/>
<dbReference type="Proteomes" id="UP001281731">
    <property type="component" value="Unassembled WGS sequence"/>
</dbReference>
<feature type="domain" description="FHA" evidence="4">
    <location>
        <begin position="102"/>
        <end position="151"/>
    </location>
</feature>
<dbReference type="InterPro" id="IPR000253">
    <property type="entry name" value="FHA_dom"/>
</dbReference>